<evidence type="ECO:0000313" key="2">
    <source>
        <dbReference type="EMBL" id="URL58034.1"/>
    </source>
</evidence>
<dbReference type="PANTHER" id="PTHR43798">
    <property type="entry name" value="MONOACYLGLYCEROL LIPASE"/>
    <property type="match status" value="1"/>
</dbReference>
<proteinExistence type="predicted"/>
<dbReference type="InterPro" id="IPR029058">
    <property type="entry name" value="AB_hydrolase_fold"/>
</dbReference>
<protein>
    <submittedName>
        <fullName evidence="2">Alpha/beta hydrolase</fullName>
    </submittedName>
</protein>
<dbReference type="Gene3D" id="3.40.50.1820">
    <property type="entry name" value="alpha/beta hydrolase"/>
    <property type="match status" value="1"/>
</dbReference>
<organism evidence="2 3">
    <name type="scientific">Luteibacter flocculans</name>
    <dbReference type="NCBI Taxonomy" id="2780091"/>
    <lineage>
        <taxon>Bacteria</taxon>
        <taxon>Pseudomonadati</taxon>
        <taxon>Pseudomonadota</taxon>
        <taxon>Gammaproteobacteria</taxon>
        <taxon>Lysobacterales</taxon>
        <taxon>Rhodanobacteraceae</taxon>
        <taxon>Luteibacter</taxon>
    </lineage>
</organism>
<gene>
    <name evidence="2" type="ORF">IM816_15720</name>
</gene>
<evidence type="ECO:0000259" key="1">
    <source>
        <dbReference type="Pfam" id="PF12697"/>
    </source>
</evidence>
<dbReference type="GO" id="GO:0016787">
    <property type="term" value="F:hydrolase activity"/>
    <property type="evidence" value="ECO:0007669"/>
    <property type="project" value="UniProtKB-KW"/>
</dbReference>
<feature type="domain" description="AB hydrolase-1" evidence="1">
    <location>
        <begin position="5"/>
        <end position="239"/>
    </location>
</feature>
<reference evidence="2" key="1">
    <citation type="submission" date="2020-10" db="EMBL/GenBank/DDBJ databases">
        <title>Whole-genome sequence of Luteibacter sp. EIF3.</title>
        <authorList>
            <person name="Friedrich I."/>
            <person name="Hertel R."/>
            <person name="Daniel R."/>
        </authorList>
    </citation>
    <scope>NUCLEOTIDE SEQUENCE</scope>
    <source>
        <strain evidence="2">EIF3</strain>
    </source>
</reference>
<name>A0ABY4SZB4_9GAMM</name>
<dbReference type="EMBL" id="CP063231">
    <property type="protein sequence ID" value="URL58034.1"/>
    <property type="molecule type" value="Genomic_DNA"/>
</dbReference>
<dbReference type="InterPro" id="IPR050266">
    <property type="entry name" value="AB_hydrolase_sf"/>
</dbReference>
<dbReference type="SUPFAM" id="SSF53474">
    <property type="entry name" value="alpha/beta-Hydrolases"/>
    <property type="match status" value="1"/>
</dbReference>
<accession>A0ABY4SZB4</accession>
<keyword evidence="3" id="KW-1185">Reference proteome</keyword>
<dbReference type="PANTHER" id="PTHR43798:SF33">
    <property type="entry name" value="HYDROLASE, PUTATIVE (AFU_ORTHOLOGUE AFUA_2G14860)-RELATED"/>
    <property type="match status" value="1"/>
</dbReference>
<dbReference type="Pfam" id="PF12697">
    <property type="entry name" value="Abhydrolase_6"/>
    <property type="match status" value="1"/>
</dbReference>
<dbReference type="InterPro" id="IPR000073">
    <property type="entry name" value="AB_hydrolase_1"/>
</dbReference>
<keyword evidence="2" id="KW-0378">Hydrolase</keyword>
<dbReference type="RefSeq" id="WP_250338813.1">
    <property type="nucleotide sequence ID" value="NZ_CP063231.1"/>
</dbReference>
<dbReference type="Proteomes" id="UP001056681">
    <property type="component" value="Chromosome"/>
</dbReference>
<evidence type="ECO:0000313" key="3">
    <source>
        <dbReference type="Proteomes" id="UP001056681"/>
    </source>
</evidence>
<sequence>MHTPVVYIHGFIGHLRFPELSTGLPHGYVHAPDLLGYGPFADAAPSRMSIAHQADHLAQWIDRELGGKPPVLVAHSAGAAVAITYARKYPHRIAALVSAEGNLAPSDAFLSSRLAPMTVQGVSEWLEGARRDPGSLLTSDGYRLTGNALDRLSELLNHQNAQTIHAAARAVLMETLRPGYSADVMMVMAHVPTFLIYGERTPQGMGVPPRLRDMAEGEFIIEGTGHAMVIERPEAVADAVAKVLARVQ</sequence>